<sequence>MNCLAGDHACMLHIQFFSQVSLVQRRTICEWGLLLGALVSVNIHRSRGKQVKNSAAYMGRPGI</sequence>
<evidence type="ECO:0000313" key="1">
    <source>
        <dbReference type="EMBL" id="KAJ7008513.1"/>
    </source>
</evidence>
<protein>
    <submittedName>
        <fullName evidence="1">Uncharacterized protein</fullName>
    </submittedName>
</protein>
<comment type="caution">
    <text evidence="1">The sequence shown here is derived from an EMBL/GenBank/DDBJ whole genome shotgun (WGS) entry which is preliminary data.</text>
</comment>
<evidence type="ECO:0000313" key="2">
    <source>
        <dbReference type="Proteomes" id="UP001164929"/>
    </source>
</evidence>
<gene>
    <name evidence="1" type="ORF">NC653_007245</name>
</gene>
<dbReference type="Proteomes" id="UP001164929">
    <property type="component" value="Chromosome 2"/>
</dbReference>
<dbReference type="EMBL" id="JAQIZT010000002">
    <property type="protein sequence ID" value="KAJ7008513.1"/>
    <property type="molecule type" value="Genomic_DNA"/>
</dbReference>
<proteinExistence type="predicted"/>
<dbReference type="AlphaFoldDB" id="A0AAD6WD84"/>
<name>A0AAD6WD84_9ROSI</name>
<organism evidence="1 2">
    <name type="scientific">Populus alba x Populus x berolinensis</name>
    <dbReference type="NCBI Taxonomy" id="444605"/>
    <lineage>
        <taxon>Eukaryota</taxon>
        <taxon>Viridiplantae</taxon>
        <taxon>Streptophyta</taxon>
        <taxon>Embryophyta</taxon>
        <taxon>Tracheophyta</taxon>
        <taxon>Spermatophyta</taxon>
        <taxon>Magnoliopsida</taxon>
        <taxon>eudicotyledons</taxon>
        <taxon>Gunneridae</taxon>
        <taxon>Pentapetalae</taxon>
        <taxon>rosids</taxon>
        <taxon>fabids</taxon>
        <taxon>Malpighiales</taxon>
        <taxon>Salicaceae</taxon>
        <taxon>Saliceae</taxon>
        <taxon>Populus</taxon>
    </lineage>
</organism>
<reference evidence="1" key="1">
    <citation type="journal article" date="2023" name="Mol. Ecol. Resour.">
        <title>Chromosome-level genome assembly of a triploid poplar Populus alba 'Berolinensis'.</title>
        <authorList>
            <person name="Chen S."/>
            <person name="Yu Y."/>
            <person name="Wang X."/>
            <person name="Wang S."/>
            <person name="Zhang T."/>
            <person name="Zhou Y."/>
            <person name="He R."/>
            <person name="Meng N."/>
            <person name="Wang Y."/>
            <person name="Liu W."/>
            <person name="Liu Z."/>
            <person name="Liu J."/>
            <person name="Guo Q."/>
            <person name="Huang H."/>
            <person name="Sederoff R.R."/>
            <person name="Wang G."/>
            <person name="Qu G."/>
            <person name="Chen S."/>
        </authorList>
    </citation>
    <scope>NUCLEOTIDE SEQUENCE</scope>
    <source>
        <strain evidence="1">SC-2020</strain>
    </source>
</reference>
<accession>A0AAD6WD84</accession>
<keyword evidence="2" id="KW-1185">Reference proteome</keyword>